<feature type="domain" description="Spore germination GerAC-like C-terminal" evidence="8">
    <location>
        <begin position="203"/>
        <end position="364"/>
    </location>
</feature>
<evidence type="ECO:0000313" key="10">
    <source>
        <dbReference type="EMBL" id="MCY6370724.1"/>
    </source>
</evidence>
<keyword evidence="6" id="KW-0564">Palmitate</keyword>
<evidence type="ECO:0000256" key="6">
    <source>
        <dbReference type="ARBA" id="ARBA00023139"/>
    </source>
</evidence>
<dbReference type="Pfam" id="PF05504">
    <property type="entry name" value="Spore_GerAC"/>
    <property type="match status" value="1"/>
</dbReference>
<sequence>MNMYKKFTATLLIIFTSVFFCSCYNMHPIEDLSITMGIGYDIDRTADIKLVNAAEFLKIDENGTPSSFLLTGEGPTIFSLVENRRTKQSKKFVLGSEILFLISEERAKFGIKDVLENLLRIPDLNINAMIAICKGKCEDYFSLKSSHPGAISETLNNMIKFSYLGNFNSKHFTINDMLLMYHQQGREILLPYIEIIDDNPQITGAAIFDNDKMIKKIPIKEAKLINLLRFSGGTGFVSISSNTPINYLDIEGKNKVKVKVSQNNEQLKYDIFVNISSDLKIDTLFEKELNKKQILKIAKLFESKLEEDLNNEVTKIQKEYPVDCLGLGRYALAKYGINSGYDSYKHFANADIKVHVSVKIKSIGRTYIKQLPKPTKD</sequence>
<feature type="domain" description="Spore germination protein N-terminal" evidence="9">
    <location>
        <begin position="27"/>
        <end position="195"/>
    </location>
</feature>
<keyword evidence="4" id="KW-0732">Signal</keyword>
<keyword evidence="3" id="KW-0309">Germination</keyword>
<accession>A0ABT4CRW2</accession>
<dbReference type="InterPro" id="IPR038501">
    <property type="entry name" value="Spore_GerAC_C_sf"/>
</dbReference>
<evidence type="ECO:0000256" key="7">
    <source>
        <dbReference type="ARBA" id="ARBA00023288"/>
    </source>
</evidence>
<evidence type="ECO:0000259" key="9">
    <source>
        <dbReference type="Pfam" id="PF25198"/>
    </source>
</evidence>
<evidence type="ECO:0000259" key="8">
    <source>
        <dbReference type="Pfam" id="PF05504"/>
    </source>
</evidence>
<keyword evidence="7" id="KW-0449">Lipoprotein</keyword>
<dbReference type="EMBL" id="JAPQES010000002">
    <property type="protein sequence ID" value="MCY6370724.1"/>
    <property type="molecule type" value="Genomic_DNA"/>
</dbReference>
<dbReference type="PANTHER" id="PTHR35789">
    <property type="entry name" value="SPORE GERMINATION PROTEIN B3"/>
    <property type="match status" value="1"/>
</dbReference>
<comment type="similarity">
    <text evidence="2">Belongs to the GerABKC lipoprotein family.</text>
</comment>
<comment type="subcellular location">
    <subcellularLocation>
        <location evidence="1">Membrane</location>
        <topology evidence="1">Lipid-anchor</topology>
    </subcellularLocation>
</comment>
<dbReference type="RefSeq" id="WP_268049547.1">
    <property type="nucleotide sequence ID" value="NZ_JAPQES010000002.1"/>
</dbReference>
<gene>
    <name evidence="10" type="ORF">OXH55_08780</name>
</gene>
<reference evidence="10" key="1">
    <citation type="submission" date="2022-12" db="EMBL/GenBank/DDBJ databases">
        <authorList>
            <person name="Wang J."/>
        </authorList>
    </citation>
    <scope>NUCLEOTIDE SEQUENCE</scope>
    <source>
        <strain evidence="10">HY-42-06</strain>
    </source>
</reference>
<dbReference type="InterPro" id="IPR046953">
    <property type="entry name" value="Spore_GerAC-like_C"/>
</dbReference>
<keyword evidence="5" id="KW-0472">Membrane</keyword>
<evidence type="ECO:0000313" key="11">
    <source>
        <dbReference type="Proteomes" id="UP001079657"/>
    </source>
</evidence>
<dbReference type="NCBIfam" id="TIGR02887">
    <property type="entry name" value="spore_ger_x_C"/>
    <property type="match status" value="1"/>
</dbReference>
<dbReference type="PROSITE" id="PS51257">
    <property type="entry name" value="PROKAR_LIPOPROTEIN"/>
    <property type="match status" value="1"/>
</dbReference>
<dbReference type="InterPro" id="IPR008844">
    <property type="entry name" value="Spore_GerAC-like"/>
</dbReference>
<comment type="caution">
    <text evidence="10">The sequence shown here is derived from an EMBL/GenBank/DDBJ whole genome shotgun (WGS) entry which is preliminary data.</text>
</comment>
<evidence type="ECO:0000256" key="1">
    <source>
        <dbReference type="ARBA" id="ARBA00004635"/>
    </source>
</evidence>
<dbReference type="InterPro" id="IPR057336">
    <property type="entry name" value="GerAC_N"/>
</dbReference>
<evidence type="ECO:0000256" key="5">
    <source>
        <dbReference type="ARBA" id="ARBA00023136"/>
    </source>
</evidence>
<evidence type="ECO:0000256" key="3">
    <source>
        <dbReference type="ARBA" id="ARBA00022544"/>
    </source>
</evidence>
<proteinExistence type="inferred from homology"/>
<dbReference type="PANTHER" id="PTHR35789:SF1">
    <property type="entry name" value="SPORE GERMINATION PROTEIN B3"/>
    <property type="match status" value="1"/>
</dbReference>
<dbReference type="Gene3D" id="3.30.300.210">
    <property type="entry name" value="Nutrient germinant receptor protein C, domain 3"/>
    <property type="match status" value="1"/>
</dbReference>
<evidence type="ECO:0000256" key="4">
    <source>
        <dbReference type="ARBA" id="ARBA00022729"/>
    </source>
</evidence>
<dbReference type="Proteomes" id="UP001079657">
    <property type="component" value="Unassembled WGS sequence"/>
</dbReference>
<name>A0ABT4CRW2_9CLOT</name>
<protein>
    <submittedName>
        <fullName evidence="10">Ger(X)C family spore germination protein</fullName>
    </submittedName>
</protein>
<keyword evidence="11" id="KW-1185">Reference proteome</keyword>
<organism evidence="10 11">
    <name type="scientific">Clostridium ganghwense</name>
    <dbReference type="NCBI Taxonomy" id="312089"/>
    <lineage>
        <taxon>Bacteria</taxon>
        <taxon>Bacillati</taxon>
        <taxon>Bacillota</taxon>
        <taxon>Clostridia</taxon>
        <taxon>Eubacteriales</taxon>
        <taxon>Clostridiaceae</taxon>
        <taxon>Clostridium</taxon>
    </lineage>
</organism>
<evidence type="ECO:0000256" key="2">
    <source>
        <dbReference type="ARBA" id="ARBA00007886"/>
    </source>
</evidence>
<dbReference type="Pfam" id="PF25198">
    <property type="entry name" value="Spore_GerAC_N"/>
    <property type="match status" value="1"/>
</dbReference>